<organism evidence="1 2">
    <name type="scientific">Streptomyces malaysiensis</name>
    <dbReference type="NCBI Taxonomy" id="92644"/>
    <lineage>
        <taxon>Bacteria</taxon>
        <taxon>Bacillati</taxon>
        <taxon>Actinomycetota</taxon>
        <taxon>Actinomycetes</taxon>
        <taxon>Kitasatosporales</taxon>
        <taxon>Streptomycetaceae</taxon>
        <taxon>Streptomyces</taxon>
        <taxon>Streptomyces violaceusniger group</taxon>
    </lineage>
</organism>
<comment type="caution">
    <text evidence="1">The sequence shown here is derived from an EMBL/GenBank/DDBJ whole genome shotgun (WGS) entry which is preliminary data.</text>
</comment>
<accession>A0A2J7ZBX1</accession>
<keyword evidence="2" id="KW-1185">Reference proteome</keyword>
<reference evidence="1 2" key="1">
    <citation type="submission" date="2015-09" db="EMBL/GenBank/DDBJ databases">
        <title>Genome sequence, genome mining and natural product profiling of a biocontrol bacterium Streptomyces malaysiensis F913.</title>
        <authorList>
            <person name="Xu Y."/>
            <person name="Wei J."/>
            <person name="Xie J."/>
            <person name="Li T."/>
            <person name="Zhou Z."/>
        </authorList>
    </citation>
    <scope>NUCLEOTIDE SEQUENCE [LARGE SCALE GENOMIC DNA]</scope>
    <source>
        <strain evidence="1 2">F913</strain>
    </source>
</reference>
<dbReference type="RefSeq" id="WP_180990654.1">
    <property type="nucleotide sequence ID" value="NZ_LJIW01000001.1"/>
</dbReference>
<sequence>MRAATAAATAAAAKTSKKLIHFNLHVNFDTSRLEEALIAHSLQQAVGVAIVFGSSVPVAMVSPDTAEYCWLLAVS</sequence>
<dbReference type="Proteomes" id="UP000236520">
    <property type="component" value="Unassembled WGS sequence"/>
</dbReference>
<name>A0A2J7ZBX1_STRMQ</name>
<dbReference type="EMBL" id="LJIW01000001">
    <property type="protein sequence ID" value="PNG97689.1"/>
    <property type="molecule type" value="Genomic_DNA"/>
</dbReference>
<proteinExistence type="predicted"/>
<protein>
    <submittedName>
        <fullName evidence="1">Uncharacterized protein</fullName>
    </submittedName>
</protein>
<dbReference type="AlphaFoldDB" id="A0A2J7ZBX1"/>
<evidence type="ECO:0000313" key="2">
    <source>
        <dbReference type="Proteomes" id="UP000236520"/>
    </source>
</evidence>
<evidence type="ECO:0000313" key="1">
    <source>
        <dbReference type="EMBL" id="PNG97689.1"/>
    </source>
</evidence>
<gene>
    <name evidence="1" type="ORF">SMF913_13714</name>
</gene>